<protein>
    <submittedName>
        <fullName evidence="5">Ribosomal-protein-alanine N-acetyltransferase</fullName>
    </submittedName>
</protein>
<evidence type="ECO:0000313" key="6">
    <source>
        <dbReference type="Proteomes" id="UP000199440"/>
    </source>
</evidence>
<reference evidence="6" key="1">
    <citation type="submission" date="2016-10" db="EMBL/GenBank/DDBJ databases">
        <authorList>
            <person name="Varghese N."/>
            <person name="Submissions S."/>
        </authorList>
    </citation>
    <scope>NUCLEOTIDE SEQUENCE [LARGE SCALE GENOMIC DNA]</scope>
    <source>
        <strain evidence="6">DSM 19886</strain>
    </source>
</reference>
<evidence type="ECO:0000256" key="1">
    <source>
        <dbReference type="ARBA" id="ARBA00022679"/>
    </source>
</evidence>
<evidence type="ECO:0000256" key="3">
    <source>
        <dbReference type="ARBA" id="ARBA00038502"/>
    </source>
</evidence>
<dbReference type="RefSeq" id="WP_089889378.1">
    <property type="nucleotide sequence ID" value="NZ_FNGV01000005.1"/>
</dbReference>
<dbReference type="GO" id="GO:0016747">
    <property type="term" value="F:acyltransferase activity, transferring groups other than amino-acyl groups"/>
    <property type="evidence" value="ECO:0007669"/>
    <property type="project" value="InterPro"/>
</dbReference>
<dbReference type="Proteomes" id="UP000199440">
    <property type="component" value="Unassembled WGS sequence"/>
</dbReference>
<evidence type="ECO:0000313" key="5">
    <source>
        <dbReference type="EMBL" id="SDM13262.1"/>
    </source>
</evidence>
<dbReference type="OrthoDB" id="883856at2"/>
<sequence>MNSAGKLTIHELVLDDAADLCHLMVSNMARFERFFPNTLRQNLTVKTSQDFIRKKQTQFKTNFEFTWLLKEAVSSKLIGLIILKELNWIDGVGELAYCIDKNFNGKGWMTQAVKIISKHAFEQLKLGSLQIVVHKENTGSIRVAEKCGYIWKRTLSEAYTPPKESALDMELYELN</sequence>
<dbReference type="PROSITE" id="PS51186">
    <property type="entry name" value="GNAT"/>
    <property type="match status" value="1"/>
</dbReference>
<dbReference type="Gene3D" id="3.40.630.30">
    <property type="match status" value="1"/>
</dbReference>
<comment type="similarity">
    <text evidence="3">Belongs to the acetyltransferase family. RimJ subfamily.</text>
</comment>
<keyword evidence="1 5" id="KW-0808">Transferase</keyword>
<keyword evidence="2" id="KW-0012">Acyltransferase</keyword>
<gene>
    <name evidence="5" type="ORF">SAMN04488514_105161</name>
</gene>
<evidence type="ECO:0000256" key="2">
    <source>
        <dbReference type="ARBA" id="ARBA00023315"/>
    </source>
</evidence>
<accession>A0A1G9QQD9</accession>
<keyword evidence="6" id="KW-1185">Reference proteome</keyword>
<dbReference type="InterPro" id="IPR016181">
    <property type="entry name" value="Acyl_CoA_acyltransferase"/>
</dbReference>
<dbReference type="STRING" id="192904.SAMN04488514_105161"/>
<dbReference type="Pfam" id="PF13302">
    <property type="entry name" value="Acetyltransf_3"/>
    <property type="match status" value="1"/>
</dbReference>
<dbReference type="SUPFAM" id="SSF55729">
    <property type="entry name" value="Acyl-CoA N-acyltransferases (Nat)"/>
    <property type="match status" value="1"/>
</dbReference>
<proteinExistence type="inferred from homology"/>
<dbReference type="AlphaFoldDB" id="A0A1G9QQD9"/>
<dbReference type="InterPro" id="IPR051531">
    <property type="entry name" value="N-acetyltransferase"/>
</dbReference>
<dbReference type="PANTHER" id="PTHR43792">
    <property type="entry name" value="GNAT FAMILY, PUTATIVE (AFU_ORTHOLOGUE AFUA_3G00765)-RELATED-RELATED"/>
    <property type="match status" value="1"/>
</dbReference>
<evidence type="ECO:0000259" key="4">
    <source>
        <dbReference type="PROSITE" id="PS51186"/>
    </source>
</evidence>
<dbReference type="EMBL" id="FNGV01000005">
    <property type="protein sequence ID" value="SDM13262.1"/>
    <property type="molecule type" value="Genomic_DNA"/>
</dbReference>
<feature type="domain" description="N-acetyltransferase" evidence="4">
    <location>
        <begin position="7"/>
        <end position="174"/>
    </location>
</feature>
<organism evidence="5 6">
    <name type="scientific">Kriegella aquimaris</name>
    <dbReference type="NCBI Taxonomy" id="192904"/>
    <lineage>
        <taxon>Bacteria</taxon>
        <taxon>Pseudomonadati</taxon>
        <taxon>Bacteroidota</taxon>
        <taxon>Flavobacteriia</taxon>
        <taxon>Flavobacteriales</taxon>
        <taxon>Flavobacteriaceae</taxon>
        <taxon>Kriegella</taxon>
    </lineage>
</organism>
<name>A0A1G9QQD9_9FLAO</name>
<dbReference type="InterPro" id="IPR000182">
    <property type="entry name" value="GNAT_dom"/>
</dbReference>
<dbReference type="PANTHER" id="PTHR43792:SF8">
    <property type="entry name" value="[RIBOSOMAL PROTEIN US5]-ALANINE N-ACETYLTRANSFERASE"/>
    <property type="match status" value="1"/>
</dbReference>